<dbReference type="InterPro" id="IPR049539">
    <property type="entry name" value="SPL"/>
</dbReference>
<gene>
    <name evidence="1" type="ORF">F7O84_12540</name>
</gene>
<dbReference type="Proteomes" id="UP000461768">
    <property type="component" value="Unassembled WGS sequence"/>
</dbReference>
<comment type="caution">
    <text evidence="1">The sequence shown here is derived from an EMBL/GenBank/DDBJ whole genome shotgun (WGS) entry which is preliminary data.</text>
</comment>
<reference evidence="1 2" key="2">
    <citation type="submission" date="2020-02" db="EMBL/GenBank/DDBJ databases">
        <title>Candidatus Galacturonibacter soehngenii shows hetero-acetogenic catabolism of galacturonic acid but lacks a canonical carbon monoxide dehydrogenase/acetyl-CoA synthase complex.</title>
        <authorList>
            <person name="Diender M."/>
            <person name="Stouten G.R."/>
            <person name="Petersen J.F."/>
            <person name="Nielsen P.H."/>
            <person name="Dueholm M.S."/>
            <person name="Pronk J.T."/>
            <person name="Van Loosdrecht M.C.M."/>
        </authorList>
    </citation>
    <scope>NUCLEOTIDE SEQUENCE [LARGE SCALE GENOMIC DNA]</scope>
    <source>
        <strain evidence="1">GalUA</strain>
    </source>
</reference>
<evidence type="ECO:0000313" key="1">
    <source>
        <dbReference type="EMBL" id="KAB1438368.1"/>
    </source>
</evidence>
<reference evidence="1 2" key="1">
    <citation type="submission" date="2019-09" db="EMBL/GenBank/DDBJ databases">
        <authorList>
            <person name="Valk L.C."/>
        </authorList>
    </citation>
    <scope>NUCLEOTIDE SEQUENCE [LARGE SCALE GENOMIC DNA]</scope>
    <source>
        <strain evidence="1">GalUA</strain>
    </source>
</reference>
<dbReference type="RefSeq" id="WP_151145703.1">
    <property type="nucleotide sequence ID" value="NZ_WAGX01000005.1"/>
</dbReference>
<dbReference type="Pfam" id="PF20903">
    <property type="entry name" value="SPL"/>
    <property type="match status" value="1"/>
</dbReference>
<dbReference type="PANTHER" id="PTHR37822:SF2">
    <property type="entry name" value="SPORE PHOTOPRODUCT LYASE"/>
    <property type="match status" value="1"/>
</dbReference>
<dbReference type="InterPro" id="IPR058240">
    <property type="entry name" value="rSAM_sf"/>
</dbReference>
<dbReference type="AlphaFoldDB" id="A0A7V7QKN2"/>
<dbReference type="GO" id="GO:0042601">
    <property type="term" value="C:endospore-forming forespore"/>
    <property type="evidence" value="ECO:0007669"/>
    <property type="project" value="TreeGrafter"/>
</dbReference>
<proteinExistence type="predicted"/>
<dbReference type="PANTHER" id="PTHR37822">
    <property type="entry name" value="SPORE PHOTOPRODUCT LYASE-RELATED"/>
    <property type="match status" value="1"/>
</dbReference>
<sequence length="351" mass="41360">MKNSNDNYYDRAFTHIYVEKELASGTQAKDIMKHFPNAKIILIDHYKDVFNRSGQNFHEQKKVRNLILANKKGKLVYPGAQVCQSFGNQHFYYTSSVMNCIYDCEYCYLQGMYPSANLVVFLNLEDMFDEVRELLKQHPVYLCVSYDTDLMALESILSYGKRWAEFAKENEKLTIEIRTKCASLKAWEDIMPSKQVIYAFTLSPEEVSKAYEKRTPSLKQRLTCIKTLMERDYQVRLCFDPMLYISDYKKIYGAFFDEVKKEIALNQVYDVSIGVFRVSEDYLKKMRKQNPKSAVLQFPYENENGVYQYQRELTNEMLNFAMDALKESIPEEKIFSWEEEKGKESNGKKRK</sequence>
<dbReference type="OrthoDB" id="9783671at2"/>
<dbReference type="GO" id="GO:0051539">
    <property type="term" value="F:4 iron, 4 sulfur cluster binding"/>
    <property type="evidence" value="ECO:0007669"/>
    <property type="project" value="TreeGrafter"/>
</dbReference>
<dbReference type="SUPFAM" id="SSF102114">
    <property type="entry name" value="Radical SAM enzymes"/>
    <property type="match status" value="1"/>
</dbReference>
<protein>
    <submittedName>
        <fullName evidence="1">Radical SAM protein</fullName>
    </submittedName>
</protein>
<dbReference type="Gene3D" id="3.40.50.12110">
    <property type="match status" value="1"/>
</dbReference>
<dbReference type="EMBL" id="WAGX01000005">
    <property type="protein sequence ID" value="KAB1438368.1"/>
    <property type="molecule type" value="Genomic_DNA"/>
</dbReference>
<keyword evidence="2" id="KW-1185">Reference proteome</keyword>
<dbReference type="Gene3D" id="3.80.30.30">
    <property type="match status" value="1"/>
</dbReference>
<evidence type="ECO:0000313" key="2">
    <source>
        <dbReference type="Proteomes" id="UP000461768"/>
    </source>
</evidence>
<dbReference type="GO" id="GO:0003913">
    <property type="term" value="F:DNA photolyase activity"/>
    <property type="evidence" value="ECO:0007669"/>
    <property type="project" value="TreeGrafter"/>
</dbReference>
<organism evidence="1 2">
    <name type="scientific">Candidatus Galacturonatibacter soehngenii</name>
    <dbReference type="NCBI Taxonomy" id="2307010"/>
    <lineage>
        <taxon>Bacteria</taxon>
        <taxon>Bacillati</taxon>
        <taxon>Bacillota</taxon>
        <taxon>Clostridia</taxon>
        <taxon>Lachnospirales</taxon>
        <taxon>Lachnospiraceae</taxon>
        <taxon>Candidatus Galacturonatibacter</taxon>
    </lineage>
</organism>
<accession>A0A7V7QKN2</accession>
<dbReference type="GO" id="GO:1904047">
    <property type="term" value="F:S-adenosyl-L-methionine binding"/>
    <property type="evidence" value="ECO:0007669"/>
    <property type="project" value="TreeGrafter"/>
</dbReference>
<name>A0A7V7QKN2_9FIRM</name>